<evidence type="ECO:0000313" key="4">
    <source>
        <dbReference type="EMBL" id="KAF2759307.1"/>
    </source>
</evidence>
<feature type="compositionally biased region" description="Low complexity" evidence="2">
    <location>
        <begin position="338"/>
        <end position="349"/>
    </location>
</feature>
<dbReference type="Pfam" id="PF00172">
    <property type="entry name" value="Zn_clus"/>
    <property type="match status" value="1"/>
</dbReference>
<dbReference type="Pfam" id="PF11951">
    <property type="entry name" value="Fungal_trans_2"/>
    <property type="match status" value="1"/>
</dbReference>
<gene>
    <name evidence="4" type="ORF">EJ05DRAFT_499720</name>
</gene>
<proteinExistence type="predicted"/>
<dbReference type="OrthoDB" id="4937900at2759"/>
<reference evidence="4" key="1">
    <citation type="journal article" date="2020" name="Stud. Mycol.">
        <title>101 Dothideomycetes genomes: a test case for predicting lifestyles and emergence of pathogens.</title>
        <authorList>
            <person name="Haridas S."/>
            <person name="Albert R."/>
            <person name="Binder M."/>
            <person name="Bloem J."/>
            <person name="Labutti K."/>
            <person name="Salamov A."/>
            <person name="Andreopoulos B."/>
            <person name="Baker S."/>
            <person name="Barry K."/>
            <person name="Bills G."/>
            <person name="Bluhm B."/>
            <person name="Cannon C."/>
            <person name="Castanera R."/>
            <person name="Culley D."/>
            <person name="Daum C."/>
            <person name="Ezra D."/>
            <person name="Gonzalez J."/>
            <person name="Henrissat B."/>
            <person name="Kuo A."/>
            <person name="Liang C."/>
            <person name="Lipzen A."/>
            <person name="Lutzoni F."/>
            <person name="Magnuson J."/>
            <person name="Mondo S."/>
            <person name="Nolan M."/>
            <person name="Ohm R."/>
            <person name="Pangilinan J."/>
            <person name="Park H.-J."/>
            <person name="Ramirez L."/>
            <person name="Alfaro M."/>
            <person name="Sun H."/>
            <person name="Tritt A."/>
            <person name="Yoshinaga Y."/>
            <person name="Zwiers L.-H."/>
            <person name="Turgeon B."/>
            <person name="Goodwin S."/>
            <person name="Spatafora J."/>
            <person name="Crous P."/>
            <person name="Grigoriev I."/>
        </authorList>
    </citation>
    <scope>NUCLEOTIDE SEQUENCE</scope>
    <source>
        <strain evidence="4">CBS 121739</strain>
    </source>
</reference>
<organism evidence="4 5">
    <name type="scientific">Pseudovirgaria hyperparasitica</name>
    <dbReference type="NCBI Taxonomy" id="470096"/>
    <lineage>
        <taxon>Eukaryota</taxon>
        <taxon>Fungi</taxon>
        <taxon>Dikarya</taxon>
        <taxon>Ascomycota</taxon>
        <taxon>Pezizomycotina</taxon>
        <taxon>Dothideomycetes</taxon>
        <taxon>Dothideomycetes incertae sedis</taxon>
        <taxon>Acrospermales</taxon>
        <taxon>Acrospermaceae</taxon>
        <taxon>Pseudovirgaria</taxon>
    </lineage>
</organism>
<feature type="domain" description="Zn(2)-C6 fungal-type" evidence="3">
    <location>
        <begin position="12"/>
        <end position="42"/>
    </location>
</feature>
<dbReference type="PANTHER" id="PTHR47784:SF4">
    <property type="entry name" value="ZN(II)2CYS6 TRANSCRIPTION FACTOR (EUROFUNG)"/>
    <property type="match status" value="1"/>
</dbReference>
<dbReference type="SMART" id="SM00066">
    <property type="entry name" value="GAL4"/>
    <property type="match status" value="1"/>
</dbReference>
<dbReference type="EMBL" id="ML996570">
    <property type="protein sequence ID" value="KAF2759307.1"/>
    <property type="molecule type" value="Genomic_DNA"/>
</dbReference>
<dbReference type="CDD" id="cd00067">
    <property type="entry name" value="GAL4"/>
    <property type="match status" value="1"/>
</dbReference>
<evidence type="ECO:0000256" key="2">
    <source>
        <dbReference type="SAM" id="MobiDB-lite"/>
    </source>
</evidence>
<dbReference type="InterPro" id="IPR001138">
    <property type="entry name" value="Zn2Cys6_DnaBD"/>
</dbReference>
<dbReference type="Proteomes" id="UP000799437">
    <property type="component" value="Unassembled WGS sequence"/>
</dbReference>
<dbReference type="PROSITE" id="PS50048">
    <property type="entry name" value="ZN2_CY6_FUNGAL_2"/>
    <property type="match status" value="1"/>
</dbReference>
<dbReference type="GeneID" id="54487944"/>
<dbReference type="PROSITE" id="PS00463">
    <property type="entry name" value="ZN2_CY6_FUNGAL_1"/>
    <property type="match status" value="1"/>
</dbReference>
<dbReference type="Gene3D" id="4.10.240.10">
    <property type="entry name" value="Zn(2)-C6 fungal-type DNA-binding domain"/>
    <property type="match status" value="1"/>
</dbReference>
<dbReference type="InterPro" id="IPR036864">
    <property type="entry name" value="Zn2-C6_fun-type_DNA-bd_sf"/>
</dbReference>
<dbReference type="RefSeq" id="XP_033601758.1">
    <property type="nucleotide sequence ID" value="XM_033746890.1"/>
</dbReference>
<evidence type="ECO:0000259" key="3">
    <source>
        <dbReference type="PROSITE" id="PS50048"/>
    </source>
</evidence>
<feature type="region of interest" description="Disordered" evidence="2">
    <location>
        <begin position="51"/>
        <end position="93"/>
    </location>
</feature>
<sequence length="430" mass="46753">MPRRTHTKSRHGCKDCKRRHIKCDETQPACNNCQHARITCTYIRFTPASNSTTTTTTTTTTTKATATSASPSATTLTPPSENVLSPHNDSSNASPDLQIDHLHLLSHFLLEAGPQSGMGVYLVDTEVYKLFMAKATSAPYLMYEVLAFAALHLSRSGSASQSKHYRSEAVRLQTQALAAFQDSVAAADSREGVSMLLFASLLSNHTLADIVRPDRVESDVDMDMDNLATPDFLDKFIDYMNVHRGVRAIAGTSWDDISTSELAPLIARATAELSTGENSPGGETAFLDPLWGLPDASGDLDESARTALKEAIRNLHLVAVAEKHYQARKATDAEGVKSSPSSSSSSSYSQRSMLFNWPALLTDEYSALLTQRNAQALVVLAHYAALLHPYSDVWIVGDAGRMLVRPIADRLGPSWVSWLDWPLAVVGSVT</sequence>
<dbReference type="InterPro" id="IPR053157">
    <property type="entry name" value="Sterol_Uptake_Regulator"/>
</dbReference>
<evidence type="ECO:0000313" key="5">
    <source>
        <dbReference type="Proteomes" id="UP000799437"/>
    </source>
</evidence>
<dbReference type="SUPFAM" id="SSF57701">
    <property type="entry name" value="Zn2/Cys6 DNA-binding domain"/>
    <property type="match status" value="1"/>
</dbReference>
<protein>
    <recommendedName>
        <fullName evidence="3">Zn(2)-C6 fungal-type domain-containing protein</fullName>
    </recommendedName>
</protein>
<keyword evidence="1" id="KW-0539">Nucleus</keyword>
<accession>A0A6A6WCK8</accession>
<evidence type="ECO:0000256" key="1">
    <source>
        <dbReference type="ARBA" id="ARBA00023242"/>
    </source>
</evidence>
<feature type="compositionally biased region" description="Polar residues" evidence="2">
    <location>
        <begin position="82"/>
        <end position="93"/>
    </location>
</feature>
<dbReference type="AlphaFoldDB" id="A0A6A6WCK8"/>
<feature type="compositionally biased region" description="Low complexity" evidence="2">
    <location>
        <begin position="51"/>
        <end position="80"/>
    </location>
</feature>
<keyword evidence="5" id="KW-1185">Reference proteome</keyword>
<name>A0A6A6WCK8_9PEZI</name>
<dbReference type="PANTHER" id="PTHR47784">
    <property type="entry name" value="STEROL UPTAKE CONTROL PROTEIN 2"/>
    <property type="match status" value="1"/>
</dbReference>
<dbReference type="GO" id="GO:0001228">
    <property type="term" value="F:DNA-binding transcription activator activity, RNA polymerase II-specific"/>
    <property type="evidence" value="ECO:0007669"/>
    <property type="project" value="TreeGrafter"/>
</dbReference>
<feature type="region of interest" description="Disordered" evidence="2">
    <location>
        <begin position="329"/>
        <end position="349"/>
    </location>
</feature>
<dbReference type="InterPro" id="IPR021858">
    <property type="entry name" value="Fun_TF"/>
</dbReference>
<dbReference type="GO" id="GO:0008270">
    <property type="term" value="F:zinc ion binding"/>
    <property type="evidence" value="ECO:0007669"/>
    <property type="project" value="InterPro"/>
</dbReference>